<gene>
    <name evidence="1" type="ORF">EMEDMD4_570245</name>
</gene>
<accession>A0A508X950</accession>
<dbReference type="AlphaFoldDB" id="A0A508X950"/>
<organism evidence="1">
    <name type="scientific">Sinorhizobium medicae</name>
    <dbReference type="NCBI Taxonomy" id="110321"/>
    <lineage>
        <taxon>Bacteria</taxon>
        <taxon>Pseudomonadati</taxon>
        <taxon>Pseudomonadota</taxon>
        <taxon>Alphaproteobacteria</taxon>
        <taxon>Hyphomicrobiales</taxon>
        <taxon>Rhizobiaceae</taxon>
        <taxon>Sinorhizobium/Ensifer group</taxon>
        <taxon>Sinorhizobium</taxon>
    </lineage>
</organism>
<dbReference type="EMBL" id="CABFNB010000125">
    <property type="protein sequence ID" value="VTZ64365.1"/>
    <property type="molecule type" value="Genomic_DNA"/>
</dbReference>
<reference evidence="1" key="1">
    <citation type="submission" date="2019-06" db="EMBL/GenBank/DDBJ databases">
        <authorList>
            <person name="Le Quere A."/>
            <person name="Colella S."/>
        </authorList>
    </citation>
    <scope>NUCLEOTIDE SEQUENCE</scope>
    <source>
        <strain evidence="1">EmedicaeMD41</strain>
    </source>
</reference>
<evidence type="ECO:0000313" key="1">
    <source>
        <dbReference type="EMBL" id="VTZ64365.1"/>
    </source>
</evidence>
<name>A0A508X950_9HYPH</name>
<proteinExistence type="predicted"/>
<protein>
    <submittedName>
        <fullName evidence="1">Uncharacterized protein</fullName>
    </submittedName>
</protein>
<dbReference type="Proteomes" id="UP000507954">
    <property type="component" value="Unassembled WGS sequence"/>
</dbReference>
<sequence>MAQRVGLGAVGDLLASQTEADGATFGIDERVDFAREPATGTSHAAIVSIPLFPVTACW</sequence>